<dbReference type="PANTHER" id="PTHR42938">
    <property type="entry name" value="FORMATE DEHYDROGENASE 1"/>
    <property type="match status" value="1"/>
</dbReference>
<evidence type="ECO:0000256" key="4">
    <source>
        <dbReference type="ARBA" id="ARBA00022553"/>
    </source>
</evidence>
<dbReference type="AlphaFoldDB" id="V5I608"/>
<dbReference type="GO" id="GO:0006564">
    <property type="term" value="P:L-serine biosynthetic process"/>
    <property type="evidence" value="ECO:0007669"/>
    <property type="project" value="UniProtKB-KW"/>
</dbReference>
<dbReference type="FunFam" id="3.30.1330.90:FF:000003">
    <property type="entry name" value="D-3-phosphoglycerate dehydrogenase"/>
    <property type="match status" value="1"/>
</dbReference>
<dbReference type="InParanoid" id="V5I608"/>
<evidence type="ECO:0000259" key="12">
    <source>
        <dbReference type="Pfam" id="PF02826"/>
    </source>
</evidence>
<gene>
    <name evidence="14" type="ORF">PVAR5_8623</name>
</gene>
<dbReference type="FunFam" id="3.40.50.720:FF:000021">
    <property type="entry name" value="D-3-phosphoglycerate dehydrogenase"/>
    <property type="match status" value="1"/>
</dbReference>
<keyword evidence="4" id="KW-0597">Phosphoprotein</keyword>
<keyword evidence="6 10" id="KW-0560">Oxidoreductase</keyword>
<reference evidence="15" key="1">
    <citation type="journal article" date="2014" name="Genome Announc.">
        <title>Draft genome sequence of the formaldehyde-resistant fungus Byssochlamys spectabilis No. 5 (anamorph Paecilomyces variotii No. 5) (NBRC109023).</title>
        <authorList>
            <person name="Oka T."/>
            <person name="Ekino K."/>
            <person name="Fukuda K."/>
            <person name="Nomura Y."/>
        </authorList>
    </citation>
    <scope>NUCLEOTIDE SEQUENCE [LARGE SCALE GENOMIC DNA]</scope>
    <source>
        <strain evidence="15">No. 5 / NBRC 109023</strain>
    </source>
</reference>
<keyword evidence="8 10" id="KW-0718">Serine biosynthesis</keyword>
<accession>V5I608</accession>
<dbReference type="InterPro" id="IPR006139">
    <property type="entry name" value="D-isomer_2_OHA_DH_cat_dom"/>
</dbReference>
<dbReference type="eggNOG" id="KOG0068">
    <property type="taxonomic scope" value="Eukaryota"/>
</dbReference>
<comment type="similarity">
    <text evidence="2 10">Belongs to the D-isomer specific 2-hydroxyacid dehydrogenase family.</text>
</comment>
<evidence type="ECO:0000256" key="9">
    <source>
        <dbReference type="ARBA" id="ARBA00048731"/>
    </source>
</evidence>
<sequence length="721" mass="77445">MLGILAMLSRAKWQPSSLDVLILFLILGWLTDRGQLRKVVDVPVPKILCWSARSEEPNSVGAAYILMERVKGHQLSHVWETMSEFQRFGLVKSLVEVERRLASIRFSNYGSLYYNGSRPKTLTVIDSADQSVDTRDAVSKFVIGPTTERSFWVDERRGLDIDRGPWTSFEEYISAIYDALLVRSETQVTAGLLRAANKLKVVARAGVGVDNIDVGEATKLGIVVVNSPSGNVEAAAEHTVALMLSMARNIPLACSSLKAGHWERNKLVGVEVKGKTLGVIGLGKVGLTVAKLAKGLGMNVISLDPYAPPAVAASASVTLVSSLSELLPVVDFLTIHTPLISSTRNMISTRELAQLKPGSRILNVARGGTVDEEALLAALESGHLAGAAVDVFTSEPPEANSSAAKLISHPHVVATPHLGASTTEAQESVSIDVCEQVLQILNGSLPRSAVNAPLILPEEYNKLQPFVHLIEKVGSLYTQHFACTDSGPMQRSTFDLIYQGELANVSNTKPLFAALVKGLMSPISSSAGLNINIVNAELIARERCIIVNEQHSRDMSFQPYSSLVTLAARSPPSILSRLRGEATQQYEIISGTCSGCQPVINRLGRFATSFVPEGTLLICGNYDSPGKIGVGGTILGREGININFMAVAPISNKRLDTMDGCITSAVPNDSRENKILEGDRQDSETAKDALMILSVDSHVNEHVAAALVREGGVLYVSVVTL</sequence>
<keyword evidence="10" id="KW-0028">Amino-acid biosynthesis</keyword>
<dbReference type="InterPro" id="IPR006236">
    <property type="entry name" value="PGDH"/>
</dbReference>
<dbReference type="EC" id="1.1.1.95" evidence="10"/>
<dbReference type="Gene3D" id="3.30.1330.90">
    <property type="entry name" value="D-3-phosphoglycerate dehydrogenase, domain 3"/>
    <property type="match status" value="1"/>
</dbReference>
<dbReference type="GO" id="GO:0051287">
    <property type="term" value="F:NAD binding"/>
    <property type="evidence" value="ECO:0007669"/>
    <property type="project" value="UniProtKB-UniRule"/>
</dbReference>
<evidence type="ECO:0000256" key="8">
    <source>
        <dbReference type="ARBA" id="ARBA00023299"/>
    </source>
</evidence>
<dbReference type="Gene3D" id="3.30.70.260">
    <property type="match status" value="1"/>
</dbReference>
<organism evidence="14 15">
    <name type="scientific">Byssochlamys spectabilis (strain No. 5 / NBRC 109023)</name>
    <name type="common">Paecilomyces variotii</name>
    <dbReference type="NCBI Taxonomy" id="1356009"/>
    <lineage>
        <taxon>Eukaryota</taxon>
        <taxon>Fungi</taxon>
        <taxon>Dikarya</taxon>
        <taxon>Ascomycota</taxon>
        <taxon>Pezizomycotina</taxon>
        <taxon>Eurotiomycetes</taxon>
        <taxon>Eurotiomycetidae</taxon>
        <taxon>Eurotiales</taxon>
        <taxon>Thermoascaceae</taxon>
        <taxon>Paecilomyces</taxon>
    </lineage>
</organism>
<dbReference type="Pfam" id="PF02826">
    <property type="entry name" value="2-Hacid_dh_C"/>
    <property type="match status" value="1"/>
</dbReference>
<dbReference type="SUPFAM" id="SSF51735">
    <property type="entry name" value="NAD(P)-binding Rossmann-fold domains"/>
    <property type="match status" value="1"/>
</dbReference>
<proteinExistence type="inferred from homology"/>
<dbReference type="NCBIfam" id="TIGR01327">
    <property type="entry name" value="PGDH"/>
    <property type="match status" value="1"/>
</dbReference>
<evidence type="ECO:0000256" key="5">
    <source>
        <dbReference type="ARBA" id="ARBA00022990"/>
    </source>
</evidence>
<dbReference type="Pfam" id="PF00389">
    <property type="entry name" value="2-Hacid_dh"/>
    <property type="match status" value="1"/>
</dbReference>
<dbReference type="InterPro" id="IPR029009">
    <property type="entry name" value="ASB_dom_sf"/>
</dbReference>
<evidence type="ECO:0000256" key="2">
    <source>
        <dbReference type="ARBA" id="ARBA00005854"/>
    </source>
</evidence>
<keyword evidence="15" id="KW-1185">Reference proteome</keyword>
<evidence type="ECO:0000313" key="14">
    <source>
        <dbReference type="EMBL" id="GAD99895.1"/>
    </source>
</evidence>
<dbReference type="SUPFAM" id="SSF52283">
    <property type="entry name" value="Formate/glycerate dehydrogenase catalytic domain-like"/>
    <property type="match status" value="1"/>
</dbReference>
<dbReference type="Gene3D" id="3.40.50.720">
    <property type="entry name" value="NAD(P)-binding Rossmann-like Domain"/>
    <property type="match status" value="2"/>
</dbReference>
<dbReference type="HOGENOM" id="CLU_019796_8_1_1"/>
<feature type="domain" description="D-3-phosphoglycerate dehydrogenase ASB" evidence="13">
    <location>
        <begin position="462"/>
        <end position="568"/>
    </location>
</feature>
<keyword evidence="7 10" id="KW-0520">NAD</keyword>
<name>V5I608_BYSSN</name>
<dbReference type="GO" id="GO:0004617">
    <property type="term" value="F:phosphoglycerate dehydrogenase activity"/>
    <property type="evidence" value="ECO:0007669"/>
    <property type="project" value="UniProtKB-EC"/>
</dbReference>
<comment type="caution">
    <text evidence="14">The sequence shown here is derived from an EMBL/GenBank/DDBJ whole genome shotgun (WGS) entry which is preliminary data.</text>
</comment>
<evidence type="ECO:0000259" key="13">
    <source>
        <dbReference type="Pfam" id="PF19304"/>
    </source>
</evidence>
<comment type="pathway">
    <text evidence="1 10">Amino-acid biosynthesis; L-serine biosynthesis; L-serine from 3-phospho-D-glycerate: step 1/3.</text>
</comment>
<keyword evidence="5" id="KW-0007">Acetylation</keyword>
<evidence type="ECO:0000256" key="3">
    <source>
        <dbReference type="ARBA" id="ARBA00011881"/>
    </source>
</evidence>
<dbReference type="UniPathway" id="UPA00135">
    <property type="reaction ID" value="UER00196"/>
</dbReference>
<evidence type="ECO:0000313" key="15">
    <source>
        <dbReference type="Proteomes" id="UP000018001"/>
    </source>
</evidence>
<dbReference type="Pfam" id="PF19304">
    <property type="entry name" value="PGDH_inter"/>
    <property type="match status" value="1"/>
</dbReference>
<evidence type="ECO:0000256" key="1">
    <source>
        <dbReference type="ARBA" id="ARBA00005216"/>
    </source>
</evidence>
<dbReference type="CDD" id="cd12173">
    <property type="entry name" value="PGDH_4"/>
    <property type="match status" value="1"/>
</dbReference>
<evidence type="ECO:0000259" key="11">
    <source>
        <dbReference type="Pfam" id="PF00389"/>
    </source>
</evidence>
<dbReference type="EMBL" id="BAUL01000335">
    <property type="protein sequence ID" value="GAD99895.1"/>
    <property type="molecule type" value="Genomic_DNA"/>
</dbReference>
<dbReference type="OrthoDB" id="298012at2759"/>
<dbReference type="InterPro" id="IPR006140">
    <property type="entry name" value="D-isomer_DH_NAD-bd"/>
</dbReference>
<dbReference type="Proteomes" id="UP000018001">
    <property type="component" value="Unassembled WGS sequence"/>
</dbReference>
<evidence type="ECO:0000256" key="7">
    <source>
        <dbReference type="ARBA" id="ARBA00023027"/>
    </source>
</evidence>
<dbReference type="InterPro" id="IPR045626">
    <property type="entry name" value="PGDH_ASB_dom"/>
</dbReference>
<dbReference type="InterPro" id="IPR036291">
    <property type="entry name" value="NAD(P)-bd_dom_sf"/>
</dbReference>
<dbReference type="SUPFAM" id="SSF143548">
    <property type="entry name" value="Serine metabolism enzymes domain"/>
    <property type="match status" value="1"/>
</dbReference>
<protein>
    <recommendedName>
        <fullName evidence="10">D-3-phosphoglycerate dehydrogenase</fullName>
        <ecNumber evidence="10">1.1.1.95</ecNumber>
    </recommendedName>
</protein>
<comment type="catalytic activity">
    <reaction evidence="9 10">
        <text>(2R)-3-phosphoglycerate + NAD(+) = 3-phosphooxypyruvate + NADH + H(+)</text>
        <dbReference type="Rhea" id="RHEA:12641"/>
        <dbReference type="ChEBI" id="CHEBI:15378"/>
        <dbReference type="ChEBI" id="CHEBI:18110"/>
        <dbReference type="ChEBI" id="CHEBI:57540"/>
        <dbReference type="ChEBI" id="CHEBI:57945"/>
        <dbReference type="ChEBI" id="CHEBI:58272"/>
        <dbReference type="EC" id="1.1.1.95"/>
    </reaction>
</comment>
<evidence type="ECO:0000256" key="10">
    <source>
        <dbReference type="RuleBase" id="RU363003"/>
    </source>
</evidence>
<evidence type="ECO:0000256" key="6">
    <source>
        <dbReference type="ARBA" id="ARBA00023002"/>
    </source>
</evidence>
<comment type="subunit">
    <text evidence="3">Homotetramer.</text>
</comment>
<dbReference type="PANTHER" id="PTHR42938:SF22">
    <property type="entry name" value="D-3-PHOSPHOGLYCERATE DEHYDROGENASE"/>
    <property type="match status" value="1"/>
</dbReference>
<feature type="domain" description="D-isomer specific 2-hydroxyacid dehydrogenase NAD-binding" evidence="12">
    <location>
        <begin position="240"/>
        <end position="419"/>
    </location>
</feature>
<feature type="domain" description="D-isomer specific 2-hydroxyacid dehydrogenase catalytic" evidence="11">
    <location>
        <begin position="177"/>
        <end position="451"/>
    </location>
</feature>